<protein>
    <submittedName>
        <fullName evidence="1">Uncharacterized protein</fullName>
    </submittedName>
</protein>
<accession>A0A4V0NFG8</accession>
<dbReference type="EMBL" id="CP012672">
    <property type="protein sequence ID" value="AUX29622.1"/>
    <property type="molecule type" value="Genomic_DNA"/>
</dbReference>
<reference evidence="1 2" key="1">
    <citation type="submission" date="2015-09" db="EMBL/GenBank/DDBJ databases">
        <title>Sorangium comparison.</title>
        <authorList>
            <person name="Zaburannyi N."/>
            <person name="Bunk B."/>
            <person name="Overmann J."/>
            <person name="Mueller R."/>
        </authorList>
    </citation>
    <scope>NUCLEOTIDE SEQUENCE [LARGE SCALE GENOMIC DNA]</scope>
    <source>
        <strain evidence="1 2">So ce836</strain>
    </source>
</reference>
<sequence>MRGAPFSYHGVSVIEHPAGAITGFRAYFDPRSLGLQLEHAA</sequence>
<evidence type="ECO:0000313" key="1">
    <source>
        <dbReference type="EMBL" id="AUX29622.1"/>
    </source>
</evidence>
<dbReference type="AlphaFoldDB" id="A0A4V0NFG8"/>
<organism evidence="1 2">
    <name type="scientific">Sorangium cellulosum</name>
    <name type="common">Polyangium cellulosum</name>
    <dbReference type="NCBI Taxonomy" id="56"/>
    <lineage>
        <taxon>Bacteria</taxon>
        <taxon>Pseudomonadati</taxon>
        <taxon>Myxococcota</taxon>
        <taxon>Polyangia</taxon>
        <taxon>Polyangiales</taxon>
        <taxon>Polyangiaceae</taxon>
        <taxon>Sorangium</taxon>
    </lineage>
</organism>
<name>A0A4V0NFG8_SORCE</name>
<proteinExistence type="predicted"/>
<evidence type="ECO:0000313" key="2">
    <source>
        <dbReference type="Proteomes" id="UP000295497"/>
    </source>
</evidence>
<dbReference type="Proteomes" id="UP000295497">
    <property type="component" value="Chromosome"/>
</dbReference>
<gene>
    <name evidence="1" type="ORF">SOCE836_017130</name>
</gene>